<dbReference type="Gene3D" id="3.30.2010.30">
    <property type="match status" value="1"/>
</dbReference>
<evidence type="ECO:0000256" key="9">
    <source>
        <dbReference type="ARBA" id="ARBA00022723"/>
    </source>
</evidence>
<dbReference type="InterPro" id="IPR038502">
    <property type="entry name" value="M1_LTA-4_hydro/amino_C_sf"/>
</dbReference>
<gene>
    <name evidence="15" type="ORF">RM552_08805</name>
</gene>
<feature type="signal peptide" evidence="13">
    <location>
        <begin position="1"/>
        <end position="18"/>
    </location>
</feature>
<dbReference type="Proteomes" id="UP001253545">
    <property type="component" value="Unassembled WGS sequence"/>
</dbReference>
<evidence type="ECO:0000256" key="10">
    <source>
        <dbReference type="ARBA" id="ARBA00022801"/>
    </source>
</evidence>
<dbReference type="InterPro" id="IPR001930">
    <property type="entry name" value="Peptidase_M1"/>
</dbReference>
<dbReference type="InterPro" id="IPR016024">
    <property type="entry name" value="ARM-type_fold"/>
</dbReference>
<protein>
    <recommendedName>
        <fullName evidence="6">Aminopeptidase N</fullName>
        <ecNumber evidence="5">3.4.11.2</ecNumber>
    </recommendedName>
</protein>
<evidence type="ECO:0000256" key="2">
    <source>
        <dbReference type="ARBA" id="ARBA00001947"/>
    </source>
</evidence>
<dbReference type="SUPFAM" id="SSF48371">
    <property type="entry name" value="ARM repeat"/>
    <property type="match status" value="1"/>
</dbReference>
<dbReference type="EC" id="3.4.11.2" evidence="5"/>
<comment type="catalytic activity">
    <reaction evidence="1">
        <text>Release of an N-terminal amino acid, Xaa-|-Yaa- from a peptide, amide or arylamide. Xaa is preferably Ala, but may be most amino acids including Pro (slow action). When a terminal hydrophobic residue is followed by a prolyl residue, the two may be released as an intact Xaa-Pro dipeptide.</text>
        <dbReference type="EC" id="3.4.11.2"/>
    </reaction>
</comment>
<evidence type="ECO:0000256" key="5">
    <source>
        <dbReference type="ARBA" id="ARBA00012564"/>
    </source>
</evidence>
<dbReference type="SMART" id="SM01263">
    <property type="entry name" value="Leuk-A4-hydro_C"/>
    <property type="match status" value="1"/>
</dbReference>
<dbReference type="CDD" id="cd09599">
    <property type="entry name" value="M1_LTA4H"/>
    <property type="match status" value="1"/>
</dbReference>
<evidence type="ECO:0000256" key="3">
    <source>
        <dbReference type="ARBA" id="ARBA00004496"/>
    </source>
</evidence>
<evidence type="ECO:0000256" key="11">
    <source>
        <dbReference type="ARBA" id="ARBA00022833"/>
    </source>
</evidence>
<dbReference type="PANTHER" id="PTHR45726">
    <property type="entry name" value="LEUKOTRIENE A-4 HYDROLASE"/>
    <property type="match status" value="1"/>
</dbReference>
<comment type="cofactor">
    <cofactor evidence="2">
        <name>Zn(2+)</name>
        <dbReference type="ChEBI" id="CHEBI:29105"/>
    </cofactor>
</comment>
<keyword evidence="8" id="KW-0645">Protease</keyword>
<dbReference type="EMBL" id="JAVRHX010000002">
    <property type="protein sequence ID" value="MDT0594937.1"/>
    <property type="molecule type" value="Genomic_DNA"/>
</dbReference>
<feature type="chain" id="PRO_5047336856" description="Aminopeptidase N" evidence="13">
    <location>
        <begin position="19"/>
        <end position="641"/>
    </location>
</feature>
<comment type="caution">
    <text evidence="15">The sequence shown here is derived from an EMBL/GenBank/DDBJ whole genome shotgun (WGS) entry which is preliminary data.</text>
</comment>
<dbReference type="PANTHER" id="PTHR45726:SF3">
    <property type="entry name" value="LEUKOTRIENE A-4 HYDROLASE"/>
    <property type="match status" value="1"/>
</dbReference>
<evidence type="ECO:0000256" key="8">
    <source>
        <dbReference type="ARBA" id="ARBA00022670"/>
    </source>
</evidence>
<dbReference type="InterPro" id="IPR049980">
    <property type="entry name" value="LTA4H_cat"/>
</dbReference>
<keyword evidence="10" id="KW-0378">Hydrolase</keyword>
<keyword evidence="16" id="KW-1185">Reference proteome</keyword>
<evidence type="ECO:0000313" key="15">
    <source>
        <dbReference type="EMBL" id="MDT0594937.1"/>
    </source>
</evidence>
<name>A0ABU2ZU45_9ALTE</name>
<evidence type="ECO:0000256" key="4">
    <source>
        <dbReference type="ARBA" id="ARBA00010136"/>
    </source>
</evidence>
<sequence>MKINLKQLLLLISFIALIACSEHTRTPAIEDETKPIEASTASLQAESINDTFETGKDYHSFANPDQISVSHIALDLTADFTKRSLIGFAELTMQRHDANATTLILDTRNLSIESVTVAGEAAEFELKPADENLGAALHIQVGDVAKKVKVSYSTSPNASGVQWLSPEQTAGKKHPFLFTQAQAIHARSFIPLQDSPQVRVTYNATIRTPESLLAVMSAANDPNTPRDGVYEFEMPQAIPSYLIALAIGDLAFKPMGERTGVYSEPALLEASAAEFEDTESMLEVTESKYGAYSWDRYDLLILPPSFPFGGMENPRLSFITPTVIAGDKSLVALIAHELAHSWSGNTISNATWRDLWLNEGFTTYLTYRIMEMIYGTDRYNMEAVLGYQDLQKDIASLTPSDQILAIDLRGRDADDVFSNIPYEKGALFLREIEQKIGRDNFDKFLLQYFEDYAFKSITTDEFIDYLDKTLLEQYSDQLIKSRIEEWIFEPGIPNGAPVPESDAFLIVDSARSNWLSGSMQASDIQTNSWTVHQWLYFLNNMPKQLSEKQLGDLDAAFALTQSANNEIAHSWLLMAIRNNYQSAFPRLYTYLVSIGRNKLVAPLYRELVLTPEGKAFAQKAFLEAKPGYHPLTISANQHVMD</sequence>
<dbReference type="InterPro" id="IPR015211">
    <property type="entry name" value="Peptidase_M1_C"/>
</dbReference>
<evidence type="ECO:0000259" key="14">
    <source>
        <dbReference type="SMART" id="SM01263"/>
    </source>
</evidence>
<evidence type="ECO:0000256" key="1">
    <source>
        <dbReference type="ARBA" id="ARBA00000098"/>
    </source>
</evidence>
<dbReference type="InterPro" id="IPR014782">
    <property type="entry name" value="Peptidase_M1_dom"/>
</dbReference>
<accession>A0ABU2ZU45</accession>
<dbReference type="Pfam" id="PF09127">
    <property type="entry name" value="Leuk-A4-hydro_C"/>
    <property type="match status" value="1"/>
</dbReference>
<dbReference type="Gene3D" id="1.25.40.320">
    <property type="entry name" value="Peptidase M1, leukotriene A4 hydrolase/aminopeptidase C-terminal domain"/>
    <property type="match status" value="1"/>
</dbReference>
<dbReference type="RefSeq" id="WP_311368457.1">
    <property type="nucleotide sequence ID" value="NZ_JAVRHX010000002.1"/>
</dbReference>
<keyword evidence="13" id="KW-0732">Signal</keyword>
<dbReference type="InterPro" id="IPR045357">
    <property type="entry name" value="Aminopeptidase_N-like_N"/>
</dbReference>
<evidence type="ECO:0000256" key="7">
    <source>
        <dbReference type="ARBA" id="ARBA00022490"/>
    </source>
</evidence>
<dbReference type="PRINTS" id="PR00756">
    <property type="entry name" value="ALADIPTASE"/>
</dbReference>
<dbReference type="Gene3D" id="1.10.390.10">
    <property type="entry name" value="Neutral Protease Domain 2"/>
    <property type="match status" value="1"/>
</dbReference>
<keyword evidence="7" id="KW-0963">Cytoplasm</keyword>
<dbReference type="SUPFAM" id="SSF55486">
    <property type="entry name" value="Metalloproteases ('zincins'), catalytic domain"/>
    <property type="match status" value="1"/>
</dbReference>
<dbReference type="Gene3D" id="2.60.40.1730">
    <property type="entry name" value="tricorn interacting facor f3 domain"/>
    <property type="match status" value="1"/>
</dbReference>
<evidence type="ECO:0000256" key="12">
    <source>
        <dbReference type="ARBA" id="ARBA00023049"/>
    </source>
</evidence>
<feature type="domain" description="Peptidase M1 leukotriene A4 hydrolase/aminopeptidase C-terminal" evidence="14">
    <location>
        <begin position="501"/>
        <end position="640"/>
    </location>
</feature>
<dbReference type="InterPro" id="IPR027268">
    <property type="entry name" value="Peptidase_M4/M1_CTD_sf"/>
</dbReference>
<dbReference type="Pfam" id="PF17900">
    <property type="entry name" value="Peptidase_M1_N"/>
    <property type="match status" value="1"/>
</dbReference>
<dbReference type="InterPro" id="IPR034015">
    <property type="entry name" value="M1_LTA4H"/>
</dbReference>
<dbReference type="InterPro" id="IPR042097">
    <property type="entry name" value="Aminopeptidase_N-like_N_sf"/>
</dbReference>
<comment type="similarity">
    <text evidence="4">Belongs to the peptidase M1 family.</text>
</comment>
<evidence type="ECO:0000313" key="16">
    <source>
        <dbReference type="Proteomes" id="UP001253545"/>
    </source>
</evidence>
<dbReference type="PROSITE" id="PS51257">
    <property type="entry name" value="PROKAR_LIPOPROTEIN"/>
    <property type="match status" value="1"/>
</dbReference>
<organism evidence="15 16">
    <name type="scientific">Glaciecola petra</name>
    <dbReference type="NCBI Taxonomy" id="3075602"/>
    <lineage>
        <taxon>Bacteria</taxon>
        <taxon>Pseudomonadati</taxon>
        <taxon>Pseudomonadota</taxon>
        <taxon>Gammaproteobacteria</taxon>
        <taxon>Alteromonadales</taxon>
        <taxon>Alteromonadaceae</taxon>
        <taxon>Glaciecola</taxon>
    </lineage>
</organism>
<reference evidence="15 16" key="1">
    <citation type="submission" date="2023-09" db="EMBL/GenBank/DDBJ databases">
        <authorList>
            <person name="Rey-Velasco X."/>
        </authorList>
    </citation>
    <scope>NUCLEOTIDE SEQUENCE [LARGE SCALE GENOMIC DNA]</scope>
    <source>
        <strain evidence="15 16">P117</strain>
    </source>
</reference>
<evidence type="ECO:0000256" key="13">
    <source>
        <dbReference type="SAM" id="SignalP"/>
    </source>
</evidence>
<keyword evidence="11" id="KW-0862">Zinc</keyword>
<dbReference type="SUPFAM" id="SSF63737">
    <property type="entry name" value="Leukotriene A4 hydrolase N-terminal domain"/>
    <property type="match status" value="1"/>
</dbReference>
<evidence type="ECO:0000256" key="6">
    <source>
        <dbReference type="ARBA" id="ARBA00015611"/>
    </source>
</evidence>
<proteinExistence type="inferred from homology"/>
<comment type="subcellular location">
    <subcellularLocation>
        <location evidence="3">Cytoplasm</location>
    </subcellularLocation>
</comment>
<keyword evidence="12" id="KW-0482">Metalloprotease</keyword>
<keyword evidence="9" id="KW-0479">Metal-binding</keyword>
<dbReference type="Pfam" id="PF01433">
    <property type="entry name" value="Peptidase_M1"/>
    <property type="match status" value="1"/>
</dbReference>